<dbReference type="STRING" id="187979.ERS852385_01897"/>
<gene>
    <name evidence="4" type="primary">yfiY_2</name>
    <name evidence="4" type="ORF">ERS852385_01897</name>
</gene>
<dbReference type="Proteomes" id="UP000095546">
    <property type="component" value="Unassembled WGS sequence"/>
</dbReference>
<feature type="signal peptide" evidence="2">
    <location>
        <begin position="1"/>
        <end position="29"/>
    </location>
</feature>
<protein>
    <submittedName>
        <fullName evidence="4">Probable siderophore-binding lipoprotein yfiY</fullName>
    </submittedName>
</protein>
<dbReference type="RefSeq" id="WP_036375409.1">
    <property type="nucleotide sequence ID" value="NZ_CABIWZ010000019.1"/>
</dbReference>
<sequence>MRRLLLGALLGLFLLGSLALSGCGSTQQAASSSDAPFATIHDALGRDVELAKKPSRIVVTSASFLEPLHEVGGDVVGRPDSKTKMPAYAKDKASVGKVYQIDLEKVLACEPDLVILNKGMNEKLVSPLEQNGIKTLVLDMKSYDDVKAEVRALAMVTGEREKGEELIASMDERIADVRAKIPQEARRVSIIHSTNQGLTVQLDGSIAGCTANLLGWQNVASGTAPLEKNPDAAPYSLETLVLQDPEAIFITSMGDVAEAKAGMDSLMQDSPAWQTIAAVREGRVYYLPQDLFLLSPGIHYPEAVASMAKCLYPEAFE</sequence>
<keyword evidence="2" id="KW-0732">Signal</keyword>
<feature type="chain" id="PRO_5008018435" evidence="2">
    <location>
        <begin position="30"/>
        <end position="317"/>
    </location>
</feature>
<dbReference type="Pfam" id="PF01497">
    <property type="entry name" value="Peripla_BP_2"/>
    <property type="match status" value="1"/>
</dbReference>
<dbReference type="PANTHER" id="PTHR30535:SF34">
    <property type="entry name" value="MOLYBDATE-BINDING PROTEIN MOLA"/>
    <property type="match status" value="1"/>
</dbReference>
<dbReference type="PANTHER" id="PTHR30535">
    <property type="entry name" value="VITAMIN B12-BINDING PROTEIN"/>
    <property type="match status" value="1"/>
</dbReference>
<evidence type="ECO:0000256" key="2">
    <source>
        <dbReference type="SAM" id="SignalP"/>
    </source>
</evidence>
<dbReference type="OrthoDB" id="9816357at2"/>
<keyword evidence="4" id="KW-0449">Lipoprotein</keyword>
<name>A0A174BGY2_9FIRM</name>
<evidence type="ECO:0000313" key="5">
    <source>
        <dbReference type="Proteomes" id="UP000095546"/>
    </source>
</evidence>
<evidence type="ECO:0000259" key="3">
    <source>
        <dbReference type="PROSITE" id="PS50983"/>
    </source>
</evidence>
<comment type="similarity">
    <text evidence="1">Belongs to the bacterial solute-binding protein 8 family.</text>
</comment>
<dbReference type="PROSITE" id="PS51257">
    <property type="entry name" value="PROKAR_LIPOPROTEIN"/>
    <property type="match status" value="1"/>
</dbReference>
<feature type="domain" description="Fe/B12 periplasmic-binding" evidence="3">
    <location>
        <begin position="56"/>
        <end position="315"/>
    </location>
</feature>
<organism evidence="4 5">
    <name type="scientific">Mitsuokella jalaludinii</name>
    <dbReference type="NCBI Taxonomy" id="187979"/>
    <lineage>
        <taxon>Bacteria</taxon>
        <taxon>Bacillati</taxon>
        <taxon>Bacillota</taxon>
        <taxon>Negativicutes</taxon>
        <taxon>Selenomonadales</taxon>
        <taxon>Selenomonadaceae</taxon>
        <taxon>Mitsuokella</taxon>
    </lineage>
</organism>
<dbReference type="AlphaFoldDB" id="A0A174BGY2"/>
<dbReference type="SUPFAM" id="SSF53807">
    <property type="entry name" value="Helical backbone' metal receptor"/>
    <property type="match status" value="1"/>
</dbReference>
<dbReference type="eggNOG" id="COG0614">
    <property type="taxonomic scope" value="Bacteria"/>
</dbReference>
<evidence type="ECO:0000313" key="4">
    <source>
        <dbReference type="EMBL" id="CUO00282.1"/>
    </source>
</evidence>
<dbReference type="PROSITE" id="PS50983">
    <property type="entry name" value="FE_B12_PBP"/>
    <property type="match status" value="1"/>
</dbReference>
<dbReference type="InterPro" id="IPR002491">
    <property type="entry name" value="ABC_transptr_periplasmic_BD"/>
</dbReference>
<dbReference type="EMBL" id="CYYU01000019">
    <property type="protein sequence ID" value="CUO00282.1"/>
    <property type="molecule type" value="Genomic_DNA"/>
</dbReference>
<dbReference type="Gene3D" id="3.40.50.1980">
    <property type="entry name" value="Nitrogenase molybdenum iron protein domain"/>
    <property type="match status" value="2"/>
</dbReference>
<reference evidence="4 5" key="1">
    <citation type="submission" date="2015-09" db="EMBL/GenBank/DDBJ databases">
        <authorList>
            <consortium name="Pathogen Informatics"/>
        </authorList>
    </citation>
    <scope>NUCLEOTIDE SEQUENCE [LARGE SCALE GENOMIC DNA]</scope>
    <source>
        <strain evidence="4 5">2789STDY5608828</strain>
    </source>
</reference>
<evidence type="ECO:0000256" key="1">
    <source>
        <dbReference type="ARBA" id="ARBA00008814"/>
    </source>
</evidence>
<dbReference type="InterPro" id="IPR050902">
    <property type="entry name" value="ABC_Transporter_SBP"/>
</dbReference>
<accession>A0A174BGY2</accession>
<proteinExistence type="inferred from homology"/>
<keyword evidence="5" id="KW-1185">Reference proteome</keyword>